<feature type="domain" description="Solute-binding protein family 3/N-terminal" evidence="3">
    <location>
        <begin position="24"/>
        <end position="249"/>
    </location>
</feature>
<dbReference type="PANTHER" id="PTHR35936">
    <property type="entry name" value="MEMBRANE-BOUND LYTIC MUREIN TRANSGLYCOSYLASE F"/>
    <property type="match status" value="1"/>
</dbReference>
<keyword evidence="2" id="KW-0732">Signal</keyword>
<evidence type="ECO:0000256" key="1">
    <source>
        <dbReference type="ARBA" id="ARBA00010333"/>
    </source>
</evidence>
<sequence>MKKMLVVLLLLFIQPTLSFANIKVLRADFRERPPLMFLENKQMAGPMVDILELLAKQLNYRLVWRKVPFQKSMTDARRGLIDIIPRVSYSKERESIVHFLKPLGYRQKDTLFIVLQGSPIMVSQFETLKRFKLGVKLETSYFEALDQSSEISKTAYRSFSAMVAGLASKEVNILAILEQDKHQIELPINEQNLPYRYLDYKHESKIPNYFAIAKRSPHYVDRDKFDAALKLLIKSGEVKRIFDKYKAPIVF</sequence>
<dbReference type="Gene3D" id="3.40.190.10">
    <property type="entry name" value="Periplasmic binding protein-like II"/>
    <property type="match status" value="2"/>
</dbReference>
<comment type="caution">
    <text evidence="4">The sequence shown here is derived from an EMBL/GenBank/DDBJ whole genome shotgun (WGS) entry which is preliminary data.</text>
</comment>
<evidence type="ECO:0000313" key="4">
    <source>
        <dbReference type="EMBL" id="MDE1464681.1"/>
    </source>
</evidence>
<accession>A0ABT5UE79</accession>
<dbReference type="InterPro" id="IPR001638">
    <property type="entry name" value="Solute-binding_3/MltF_N"/>
</dbReference>
<dbReference type="EMBL" id="JAPMOU010000040">
    <property type="protein sequence ID" value="MDE1464681.1"/>
    <property type="molecule type" value="Genomic_DNA"/>
</dbReference>
<protein>
    <submittedName>
        <fullName evidence="4">Transporter substrate-binding domain-containing protein</fullName>
    </submittedName>
</protein>
<dbReference type="SMART" id="SM00062">
    <property type="entry name" value="PBPb"/>
    <property type="match status" value="1"/>
</dbReference>
<dbReference type="PANTHER" id="PTHR35936:SF25">
    <property type="entry name" value="ABC TRANSPORTER SUBSTRATE-BINDING PROTEIN"/>
    <property type="match status" value="1"/>
</dbReference>
<dbReference type="SUPFAM" id="SSF53850">
    <property type="entry name" value="Periplasmic binding protein-like II"/>
    <property type="match status" value="1"/>
</dbReference>
<organism evidence="4 5">
    <name type="scientific">Spartinivicinus poritis</name>
    <dbReference type="NCBI Taxonomy" id="2994640"/>
    <lineage>
        <taxon>Bacteria</taxon>
        <taxon>Pseudomonadati</taxon>
        <taxon>Pseudomonadota</taxon>
        <taxon>Gammaproteobacteria</taxon>
        <taxon>Oceanospirillales</taxon>
        <taxon>Zooshikellaceae</taxon>
        <taxon>Spartinivicinus</taxon>
    </lineage>
</organism>
<dbReference type="RefSeq" id="WP_274691007.1">
    <property type="nucleotide sequence ID" value="NZ_JAPMOU010000040.1"/>
</dbReference>
<dbReference type="Proteomes" id="UP001528823">
    <property type="component" value="Unassembled WGS sequence"/>
</dbReference>
<name>A0ABT5UE79_9GAMM</name>
<dbReference type="Pfam" id="PF00497">
    <property type="entry name" value="SBP_bac_3"/>
    <property type="match status" value="1"/>
</dbReference>
<proteinExistence type="inferred from homology"/>
<evidence type="ECO:0000256" key="2">
    <source>
        <dbReference type="ARBA" id="ARBA00022729"/>
    </source>
</evidence>
<reference evidence="4 5" key="1">
    <citation type="submission" date="2022-11" db="EMBL/GenBank/DDBJ databases">
        <title>Spartinivicinus poritis sp. nov., isolated from scleractinian coral Porites lutea.</title>
        <authorList>
            <person name="Zhang G."/>
            <person name="Cai L."/>
            <person name="Wei Q."/>
        </authorList>
    </citation>
    <scope>NUCLEOTIDE SEQUENCE [LARGE SCALE GENOMIC DNA]</scope>
    <source>
        <strain evidence="4 5">A2-2</strain>
    </source>
</reference>
<evidence type="ECO:0000259" key="3">
    <source>
        <dbReference type="SMART" id="SM00062"/>
    </source>
</evidence>
<evidence type="ECO:0000313" key="5">
    <source>
        <dbReference type="Proteomes" id="UP001528823"/>
    </source>
</evidence>
<comment type="similarity">
    <text evidence="1">Belongs to the bacterial solute-binding protein 3 family.</text>
</comment>
<gene>
    <name evidence="4" type="ORF">ORQ98_22205</name>
</gene>
<keyword evidence="5" id="KW-1185">Reference proteome</keyword>